<dbReference type="RefSeq" id="WP_313866568.1">
    <property type="nucleotide sequence ID" value="NZ_CP132507.1"/>
</dbReference>
<dbReference type="EC" id="2.3.1.78" evidence="3"/>
<feature type="transmembrane region" description="Helical" evidence="1">
    <location>
        <begin position="182"/>
        <end position="200"/>
    </location>
</feature>
<feature type="transmembrane region" description="Helical" evidence="1">
    <location>
        <begin position="47"/>
        <end position="67"/>
    </location>
</feature>
<evidence type="ECO:0000313" key="3">
    <source>
        <dbReference type="EMBL" id="WNO03683.1"/>
    </source>
</evidence>
<keyword evidence="1" id="KW-0472">Membrane</keyword>
<proteinExistence type="predicted"/>
<protein>
    <submittedName>
        <fullName evidence="3">Heparan-alpha-glucosaminide N-acetyltransferase</fullName>
        <ecNumber evidence="3">2.3.1.78</ecNumber>
    </submittedName>
</protein>
<gene>
    <name evidence="3" type="ORF">RAN89_12230</name>
</gene>
<evidence type="ECO:0000256" key="1">
    <source>
        <dbReference type="SAM" id="Phobius"/>
    </source>
</evidence>
<keyword evidence="3" id="KW-0012">Acyltransferase</keyword>
<organism evidence="3 4">
    <name type="scientific">Rhodoferax mekongensis</name>
    <dbReference type="NCBI Taxonomy" id="3068341"/>
    <lineage>
        <taxon>Bacteria</taxon>
        <taxon>Pseudomonadati</taxon>
        <taxon>Pseudomonadota</taxon>
        <taxon>Betaproteobacteria</taxon>
        <taxon>Burkholderiales</taxon>
        <taxon>Comamonadaceae</taxon>
        <taxon>Rhodoferax</taxon>
    </lineage>
</organism>
<sequence>MTVRRFENLDVIRGFAMVWMTFFHFCFDLNNARLIQQDFYRDPLWTWQRTCILSLFLLCAGAGQAVAQRQGQSWRQFARRWLQIAGAAGLVSLGSWFMFPKSYIYFGVLHGMAVMLLLVRLMAPLGVSCAGAGGLVIATHLIAGSAISAGASSLFGLDFDGRGLNWLGLITRLPITEDYVPLFPWLGVMLLGFAGMQLLLNRSPHLSPKTPGTRAHRALARLGRYSLSYYLLHQPVMLGLLWLAGFGF</sequence>
<name>A0ABZ0AVQ4_9BURK</name>
<feature type="transmembrane region" description="Helical" evidence="1">
    <location>
        <begin position="79"/>
        <end position="97"/>
    </location>
</feature>
<keyword evidence="1" id="KW-0812">Transmembrane</keyword>
<keyword evidence="3" id="KW-0808">Transferase</keyword>
<evidence type="ECO:0000313" key="4">
    <source>
        <dbReference type="Proteomes" id="UP001302257"/>
    </source>
</evidence>
<feature type="transmembrane region" description="Helical" evidence="1">
    <location>
        <begin position="227"/>
        <end position="245"/>
    </location>
</feature>
<dbReference type="GO" id="GO:0015019">
    <property type="term" value="F:heparan-alpha-glucosaminide N-acetyltransferase activity"/>
    <property type="evidence" value="ECO:0007669"/>
    <property type="project" value="UniProtKB-EC"/>
</dbReference>
<dbReference type="Pfam" id="PF07786">
    <property type="entry name" value="HGSNAT_cat"/>
    <property type="match status" value="1"/>
</dbReference>
<keyword evidence="4" id="KW-1185">Reference proteome</keyword>
<feature type="transmembrane region" description="Helical" evidence="1">
    <location>
        <begin position="12"/>
        <end position="35"/>
    </location>
</feature>
<accession>A0ABZ0AVQ4</accession>
<evidence type="ECO:0000259" key="2">
    <source>
        <dbReference type="Pfam" id="PF07786"/>
    </source>
</evidence>
<keyword evidence="1" id="KW-1133">Transmembrane helix</keyword>
<dbReference type="Proteomes" id="UP001302257">
    <property type="component" value="Chromosome"/>
</dbReference>
<feature type="transmembrane region" description="Helical" evidence="1">
    <location>
        <begin position="135"/>
        <end position="157"/>
    </location>
</feature>
<feature type="domain" description="Heparan-alpha-glucosaminide N-acetyltransferase catalytic" evidence="2">
    <location>
        <begin position="5"/>
        <end position="235"/>
    </location>
</feature>
<feature type="transmembrane region" description="Helical" evidence="1">
    <location>
        <begin position="103"/>
        <end position="123"/>
    </location>
</feature>
<dbReference type="InterPro" id="IPR012429">
    <property type="entry name" value="HGSNAT_cat"/>
</dbReference>
<reference evidence="3 4" key="1">
    <citation type="submission" date="2023-08" db="EMBL/GenBank/DDBJ databases">
        <title>Rhodoferax potami sp. nov. and Rhodoferax mekongensis sp. nov., isolated from the Mekong River in Thailand.</title>
        <authorList>
            <person name="Kitikhun S."/>
            <person name="Charoenyingcharoen P."/>
            <person name="Siriarchawattana P."/>
            <person name="Likhitrattanapisal S."/>
            <person name="Nilsakha T."/>
            <person name="Chanpet A."/>
            <person name="Rattanawaree P."/>
            <person name="Ingsriswang S."/>
        </authorList>
    </citation>
    <scope>NUCLEOTIDE SEQUENCE [LARGE SCALE GENOMIC DNA]</scope>
    <source>
        <strain evidence="3 4">TBRC 17307</strain>
    </source>
</reference>
<dbReference type="EMBL" id="CP132507">
    <property type="protein sequence ID" value="WNO03683.1"/>
    <property type="molecule type" value="Genomic_DNA"/>
</dbReference>